<evidence type="ECO:0000259" key="6">
    <source>
        <dbReference type="PROSITE" id="PS50801"/>
    </source>
</evidence>
<feature type="domain" description="STAS" evidence="6">
    <location>
        <begin position="435"/>
        <end position="548"/>
    </location>
</feature>
<feature type="transmembrane region" description="Helical" evidence="5">
    <location>
        <begin position="100"/>
        <end position="120"/>
    </location>
</feature>
<proteinExistence type="predicted"/>
<evidence type="ECO:0000256" key="2">
    <source>
        <dbReference type="ARBA" id="ARBA00022692"/>
    </source>
</evidence>
<dbReference type="Pfam" id="PF00916">
    <property type="entry name" value="Sulfate_transp"/>
    <property type="match status" value="1"/>
</dbReference>
<protein>
    <submittedName>
        <fullName evidence="7">Sulfate permease</fullName>
    </submittedName>
</protein>
<evidence type="ECO:0000256" key="4">
    <source>
        <dbReference type="ARBA" id="ARBA00023136"/>
    </source>
</evidence>
<dbReference type="Proteomes" id="UP000279994">
    <property type="component" value="Unassembled WGS sequence"/>
</dbReference>
<dbReference type="InterPro" id="IPR036513">
    <property type="entry name" value="STAS_dom_sf"/>
</dbReference>
<keyword evidence="3 5" id="KW-1133">Transmembrane helix</keyword>
<dbReference type="OrthoDB" id="9769739at2"/>
<dbReference type="InterPro" id="IPR011547">
    <property type="entry name" value="SLC26A/SulP_dom"/>
</dbReference>
<dbReference type="PANTHER" id="PTHR11814">
    <property type="entry name" value="SULFATE TRANSPORTER"/>
    <property type="match status" value="1"/>
</dbReference>
<evidence type="ECO:0000313" key="7">
    <source>
        <dbReference type="EMBL" id="RNM11116.1"/>
    </source>
</evidence>
<organism evidence="7 8">
    <name type="scientific">Nocardioides pocheonensis</name>
    <dbReference type="NCBI Taxonomy" id="661485"/>
    <lineage>
        <taxon>Bacteria</taxon>
        <taxon>Bacillati</taxon>
        <taxon>Actinomycetota</taxon>
        <taxon>Actinomycetes</taxon>
        <taxon>Propionibacteriales</taxon>
        <taxon>Nocardioidaceae</taxon>
        <taxon>Nocardioides</taxon>
    </lineage>
</organism>
<dbReference type="InterPro" id="IPR002645">
    <property type="entry name" value="STAS_dom"/>
</dbReference>
<dbReference type="SUPFAM" id="SSF52091">
    <property type="entry name" value="SpoIIaa-like"/>
    <property type="match status" value="1"/>
</dbReference>
<comment type="caution">
    <text evidence="7">The sequence shown here is derived from an EMBL/GenBank/DDBJ whole genome shotgun (WGS) entry which is preliminary data.</text>
</comment>
<keyword evidence="4 5" id="KW-0472">Membrane</keyword>
<feature type="transmembrane region" description="Helical" evidence="5">
    <location>
        <begin position="177"/>
        <end position="196"/>
    </location>
</feature>
<dbReference type="AlphaFoldDB" id="A0A3N0GFX2"/>
<dbReference type="GO" id="GO:0016020">
    <property type="term" value="C:membrane"/>
    <property type="evidence" value="ECO:0007669"/>
    <property type="project" value="UniProtKB-SubCell"/>
</dbReference>
<feature type="transmembrane region" description="Helical" evidence="5">
    <location>
        <begin position="342"/>
        <end position="360"/>
    </location>
</feature>
<feature type="transmembrane region" description="Helical" evidence="5">
    <location>
        <begin position="250"/>
        <end position="273"/>
    </location>
</feature>
<evidence type="ECO:0000256" key="1">
    <source>
        <dbReference type="ARBA" id="ARBA00004141"/>
    </source>
</evidence>
<reference evidence="7 8" key="1">
    <citation type="submission" date="2018-11" db="EMBL/GenBank/DDBJ databases">
        <authorList>
            <person name="Li F."/>
        </authorList>
    </citation>
    <scope>NUCLEOTIDE SEQUENCE [LARGE SCALE GENOMIC DNA]</scope>
    <source>
        <strain evidence="7 8">Gsoil 818</strain>
    </source>
</reference>
<dbReference type="CDD" id="cd07042">
    <property type="entry name" value="STAS_SulP_like_sulfate_transporter"/>
    <property type="match status" value="1"/>
</dbReference>
<gene>
    <name evidence="7" type="primary">sulP</name>
    <name evidence="7" type="ORF">EFL26_23525</name>
</gene>
<accession>A0A3N0GFX2</accession>
<feature type="transmembrane region" description="Helical" evidence="5">
    <location>
        <begin position="46"/>
        <end position="65"/>
    </location>
</feature>
<evidence type="ECO:0000256" key="3">
    <source>
        <dbReference type="ARBA" id="ARBA00022989"/>
    </source>
</evidence>
<dbReference type="InterPro" id="IPR001902">
    <property type="entry name" value="SLC26A/SulP_fam"/>
</dbReference>
<dbReference type="EMBL" id="RJSF01000049">
    <property type="protein sequence ID" value="RNM11116.1"/>
    <property type="molecule type" value="Genomic_DNA"/>
</dbReference>
<feature type="transmembrane region" description="Helical" evidence="5">
    <location>
        <begin position="381"/>
        <end position="407"/>
    </location>
</feature>
<evidence type="ECO:0000313" key="8">
    <source>
        <dbReference type="Proteomes" id="UP000279994"/>
    </source>
</evidence>
<dbReference type="GO" id="GO:0055085">
    <property type="term" value="P:transmembrane transport"/>
    <property type="evidence" value="ECO:0007669"/>
    <property type="project" value="InterPro"/>
</dbReference>
<keyword evidence="2 5" id="KW-0812">Transmembrane</keyword>
<evidence type="ECO:0000256" key="5">
    <source>
        <dbReference type="SAM" id="Phobius"/>
    </source>
</evidence>
<name>A0A3N0GFX2_9ACTN</name>
<dbReference type="NCBIfam" id="TIGR00815">
    <property type="entry name" value="sulP"/>
    <property type="match status" value="1"/>
</dbReference>
<feature type="transmembrane region" description="Helical" evidence="5">
    <location>
        <begin position="132"/>
        <end position="149"/>
    </location>
</feature>
<dbReference type="Pfam" id="PF01740">
    <property type="entry name" value="STAS"/>
    <property type="match status" value="1"/>
</dbReference>
<dbReference type="Gene3D" id="3.30.750.24">
    <property type="entry name" value="STAS domain"/>
    <property type="match status" value="1"/>
</dbReference>
<sequence length="559" mass="57703">MTPRVARPTWATGYRRSWLRGDVVAGVTVTAYLVPQVMAYADLAGLPAATGLWAAVGALTAYALVGTSSTLSAGPESSTALMTAAALGSVGASAGRAADMAVVLALAVAVLCLLGWFGHLSAIAQMLSRPVLVGYMAGIAGIMVMSQLGKLAGVPTSADTFGGQARQLAAQVGDAELPTLAVGAATLAVMLVGAALRPRAPMALVGMLGATAVVALLHLDRHGVTLVGDVPARLPGVGVPRLSTRELRDLVAPALGIAFVGYTDTILTARSFATRTGDRIDARRELLAVGAANLGSALMHGFPVSSSGSRTAIADAAGARSQLASLVTVVVTLVSVWTLEPLLSAFPATALAAVVVYAAVRLVDVAELRRYASFRRSELTLALATTVAVLAVGVLNGVLVAIGLSVLDLLRRVARPHDAIEGFVPGLAGMHDVDDFPEAVPVPGLVIYRYDSPLFFANAEDFHARALAAAAAEGVRWFVLNTEAIVEVDITAVDALEELRRELESRGIVLALARIKQDLRADLAPSGLLDRIGEEHLFPTLPTAVEAYHAWAAAQPGPA</sequence>
<keyword evidence="8" id="KW-1185">Reference proteome</keyword>
<feature type="transmembrane region" description="Helical" evidence="5">
    <location>
        <begin position="203"/>
        <end position="219"/>
    </location>
</feature>
<dbReference type="PROSITE" id="PS50801">
    <property type="entry name" value="STAS"/>
    <property type="match status" value="1"/>
</dbReference>
<comment type="subcellular location">
    <subcellularLocation>
        <location evidence="1">Membrane</location>
        <topology evidence="1">Multi-pass membrane protein</topology>
    </subcellularLocation>
</comment>